<accession>A0A841FX31</accession>
<dbReference type="Gene3D" id="1.10.238.10">
    <property type="entry name" value="EF-hand"/>
    <property type="match status" value="1"/>
</dbReference>
<feature type="domain" description="EF-hand" evidence="1">
    <location>
        <begin position="5"/>
        <end position="40"/>
    </location>
</feature>
<dbReference type="Pfam" id="PF13499">
    <property type="entry name" value="EF-hand_7"/>
    <property type="match status" value="1"/>
</dbReference>
<protein>
    <submittedName>
        <fullName evidence="2">Ca2+-binding EF-hand superfamily protein</fullName>
    </submittedName>
</protein>
<dbReference type="EMBL" id="JACHGT010000014">
    <property type="protein sequence ID" value="MBB6037907.1"/>
    <property type="molecule type" value="Genomic_DNA"/>
</dbReference>
<comment type="caution">
    <text evidence="2">The sequence shown here is derived from an EMBL/GenBank/DDBJ whole genome shotgun (WGS) entry which is preliminary data.</text>
</comment>
<evidence type="ECO:0000259" key="1">
    <source>
        <dbReference type="PROSITE" id="PS50222"/>
    </source>
</evidence>
<proteinExistence type="predicted"/>
<dbReference type="SMART" id="SM00054">
    <property type="entry name" value="EFh"/>
    <property type="match status" value="4"/>
</dbReference>
<sequence length="170" mass="18481">MTDEKILNRLKYRFDLLDANGNGYLQAEDFEVLAERVIAAFGTATPQAQEAVRAGHRRYWEGLLGALDADADQQVSFAEYASGLHSAEPIGAYADAVAAIADVDGDGFIEKADFVACMRAIGFRDGIEGVFTDLDTDNDSRVTPREWSAAIREFYLSDAADARGHQLAGI</sequence>
<dbReference type="SUPFAM" id="SSF47473">
    <property type="entry name" value="EF-hand"/>
    <property type="match status" value="1"/>
</dbReference>
<reference evidence="2 3" key="1">
    <citation type="submission" date="2020-08" db="EMBL/GenBank/DDBJ databases">
        <title>Genomic Encyclopedia of Type Strains, Phase IV (KMG-IV): sequencing the most valuable type-strain genomes for metagenomic binning, comparative biology and taxonomic classification.</title>
        <authorList>
            <person name="Goeker M."/>
        </authorList>
    </citation>
    <scope>NUCLEOTIDE SEQUENCE [LARGE SCALE GENOMIC DNA]</scope>
    <source>
        <strain evidence="2 3">YIM 65646</strain>
    </source>
</reference>
<feature type="domain" description="EF-hand" evidence="1">
    <location>
        <begin position="89"/>
        <end position="124"/>
    </location>
</feature>
<dbReference type="Pfam" id="PF13202">
    <property type="entry name" value="EF-hand_5"/>
    <property type="match status" value="1"/>
</dbReference>
<evidence type="ECO:0000313" key="2">
    <source>
        <dbReference type="EMBL" id="MBB6037907.1"/>
    </source>
</evidence>
<organism evidence="2 3">
    <name type="scientific">Phytomonospora endophytica</name>
    <dbReference type="NCBI Taxonomy" id="714109"/>
    <lineage>
        <taxon>Bacteria</taxon>
        <taxon>Bacillati</taxon>
        <taxon>Actinomycetota</taxon>
        <taxon>Actinomycetes</taxon>
        <taxon>Micromonosporales</taxon>
        <taxon>Micromonosporaceae</taxon>
        <taxon>Phytomonospora</taxon>
    </lineage>
</organism>
<gene>
    <name evidence="2" type="ORF">HNR73_005787</name>
</gene>
<dbReference type="AlphaFoldDB" id="A0A841FX31"/>
<evidence type="ECO:0000313" key="3">
    <source>
        <dbReference type="Proteomes" id="UP000548476"/>
    </source>
</evidence>
<dbReference type="GO" id="GO:0005509">
    <property type="term" value="F:calcium ion binding"/>
    <property type="evidence" value="ECO:0007669"/>
    <property type="project" value="InterPro"/>
</dbReference>
<dbReference type="InterPro" id="IPR011992">
    <property type="entry name" value="EF-hand-dom_pair"/>
</dbReference>
<dbReference type="InterPro" id="IPR002048">
    <property type="entry name" value="EF_hand_dom"/>
</dbReference>
<dbReference type="RefSeq" id="WP_184790715.1">
    <property type="nucleotide sequence ID" value="NZ_BONT01000066.1"/>
</dbReference>
<dbReference type="PROSITE" id="PS00018">
    <property type="entry name" value="EF_HAND_1"/>
    <property type="match status" value="2"/>
</dbReference>
<dbReference type="Proteomes" id="UP000548476">
    <property type="component" value="Unassembled WGS sequence"/>
</dbReference>
<dbReference type="InterPro" id="IPR018247">
    <property type="entry name" value="EF_Hand_1_Ca_BS"/>
</dbReference>
<dbReference type="PROSITE" id="PS50222">
    <property type="entry name" value="EF_HAND_2"/>
    <property type="match status" value="2"/>
</dbReference>
<keyword evidence="3" id="KW-1185">Reference proteome</keyword>
<name>A0A841FX31_9ACTN</name>